<evidence type="ECO:0000313" key="10">
    <source>
        <dbReference type="Proteomes" id="UP000198781"/>
    </source>
</evidence>
<dbReference type="GO" id="GO:0007165">
    <property type="term" value="P:signal transduction"/>
    <property type="evidence" value="ECO:0007669"/>
    <property type="project" value="UniProtKB-KW"/>
</dbReference>
<name>A0A1G6P6X3_9BURK</name>
<comment type="similarity">
    <text evidence="3">Belongs to the methyl-accepting chemotaxis (MCP) protein family.</text>
</comment>
<keyword evidence="6" id="KW-1133">Transmembrane helix</keyword>
<dbReference type="InterPro" id="IPR004089">
    <property type="entry name" value="MCPsignal_dom"/>
</dbReference>
<evidence type="ECO:0000256" key="2">
    <source>
        <dbReference type="ARBA" id="ARBA00022481"/>
    </source>
</evidence>
<dbReference type="STRING" id="187868.SAMN05192589_103158"/>
<keyword evidence="6" id="KW-0812">Transmembrane</keyword>
<dbReference type="PROSITE" id="PS50885">
    <property type="entry name" value="HAMP"/>
    <property type="match status" value="1"/>
</dbReference>
<dbReference type="SUPFAM" id="SSF58104">
    <property type="entry name" value="Methyl-accepting chemotaxis protein (MCP) signaling domain"/>
    <property type="match status" value="1"/>
</dbReference>
<dbReference type="Pfam" id="PF00015">
    <property type="entry name" value="MCPsignal"/>
    <property type="match status" value="1"/>
</dbReference>
<feature type="transmembrane region" description="Helical" evidence="6">
    <location>
        <begin position="12"/>
        <end position="32"/>
    </location>
</feature>
<dbReference type="EMBL" id="FMZC01000003">
    <property type="protein sequence ID" value="SDC75829.1"/>
    <property type="molecule type" value="Genomic_DNA"/>
</dbReference>
<sequence>MGLDRLRIGTRLVLAFGALAALMALLVLVGLADIGRAQDSHRAALQLAGGLADAQRQPLVQAVQAAQAQLDDVRMWLLILGGAVFAVAIAAFWMLRQGIVSPLAQAIVIAETVAAGDLSKEFSSDLQGDFGRLLGALGTMEDTLTELVSRIKQSTDAITLCAGDIDAGNSDLSRRTQEQVSSLTETAASMEQLTSTVRQNADRARSASGLAVAASATAERGGAVVGEVVQTMQAISGSSHKIVDIIQVIEGIAFQTNILALNAAVEAARAGEQGRGFAVVASEVRSLAQRSAVAAREIKTLIQESVQQVQNGTGLVGQAGKTMQEIVHDVGQVTALLGEISHALQEQSDGIAHVNQSVAHMDGATQQNAAMVEAAARAASVLSERASDLQRAVGAFKLDDDDAPSGPSGPTAMPVRSSSVPQLQA</sequence>
<evidence type="ECO:0000256" key="3">
    <source>
        <dbReference type="ARBA" id="ARBA00029447"/>
    </source>
</evidence>
<dbReference type="FunFam" id="1.10.287.950:FF:000001">
    <property type="entry name" value="Methyl-accepting chemotaxis sensory transducer"/>
    <property type="match status" value="1"/>
</dbReference>
<dbReference type="AlphaFoldDB" id="A0A1G6P6X3"/>
<evidence type="ECO:0000313" key="9">
    <source>
        <dbReference type="EMBL" id="SDC75829.1"/>
    </source>
</evidence>
<evidence type="ECO:0000256" key="6">
    <source>
        <dbReference type="SAM" id="Phobius"/>
    </source>
</evidence>
<dbReference type="GO" id="GO:0004888">
    <property type="term" value="F:transmembrane signaling receptor activity"/>
    <property type="evidence" value="ECO:0007669"/>
    <property type="project" value="TreeGrafter"/>
</dbReference>
<dbReference type="GO" id="GO:0006935">
    <property type="term" value="P:chemotaxis"/>
    <property type="evidence" value="ECO:0007669"/>
    <property type="project" value="TreeGrafter"/>
</dbReference>
<protein>
    <submittedName>
        <fullName evidence="9">Methyl-accepting chemotaxis protein</fullName>
    </submittedName>
</protein>
<evidence type="ECO:0000256" key="5">
    <source>
        <dbReference type="SAM" id="MobiDB-lite"/>
    </source>
</evidence>
<organism evidence="9 10">
    <name type="scientific">Paracidovorax valerianellae</name>
    <dbReference type="NCBI Taxonomy" id="187868"/>
    <lineage>
        <taxon>Bacteria</taxon>
        <taxon>Pseudomonadati</taxon>
        <taxon>Pseudomonadota</taxon>
        <taxon>Betaproteobacteria</taxon>
        <taxon>Burkholderiales</taxon>
        <taxon>Comamonadaceae</taxon>
        <taxon>Paracidovorax</taxon>
    </lineage>
</organism>
<keyword evidence="6" id="KW-0472">Membrane</keyword>
<dbReference type="Gene3D" id="1.10.287.950">
    <property type="entry name" value="Methyl-accepting chemotaxis protein"/>
    <property type="match status" value="1"/>
</dbReference>
<dbReference type="SMART" id="SM00283">
    <property type="entry name" value="MA"/>
    <property type="match status" value="1"/>
</dbReference>
<feature type="transmembrane region" description="Helical" evidence="6">
    <location>
        <begin position="75"/>
        <end position="95"/>
    </location>
</feature>
<feature type="domain" description="Methyl-accepting transducer" evidence="7">
    <location>
        <begin position="154"/>
        <end position="383"/>
    </location>
</feature>
<accession>A0A1G6P6X3</accession>
<proteinExistence type="inferred from homology"/>
<dbReference type="PROSITE" id="PS50111">
    <property type="entry name" value="CHEMOTAXIS_TRANSDUC_2"/>
    <property type="match status" value="1"/>
</dbReference>
<dbReference type="PANTHER" id="PTHR43531">
    <property type="entry name" value="PROTEIN ICFG"/>
    <property type="match status" value="1"/>
</dbReference>
<evidence type="ECO:0000259" key="7">
    <source>
        <dbReference type="PROSITE" id="PS50111"/>
    </source>
</evidence>
<feature type="region of interest" description="Disordered" evidence="5">
    <location>
        <begin position="395"/>
        <end position="425"/>
    </location>
</feature>
<gene>
    <name evidence="9" type="ORF">SAMN05192589_103158</name>
</gene>
<keyword evidence="4" id="KW-0807">Transducer</keyword>
<evidence type="ECO:0000256" key="4">
    <source>
        <dbReference type="PROSITE-ProRule" id="PRU00284"/>
    </source>
</evidence>
<evidence type="ECO:0000259" key="8">
    <source>
        <dbReference type="PROSITE" id="PS50885"/>
    </source>
</evidence>
<dbReference type="InterPro" id="IPR051310">
    <property type="entry name" value="MCP_chemotaxis"/>
</dbReference>
<reference evidence="9 10" key="1">
    <citation type="submission" date="2016-10" db="EMBL/GenBank/DDBJ databases">
        <authorList>
            <person name="de Groot N.N."/>
        </authorList>
    </citation>
    <scope>NUCLEOTIDE SEQUENCE [LARGE SCALE GENOMIC DNA]</scope>
    <source>
        <strain evidence="9 10">DSM 16619</strain>
    </source>
</reference>
<dbReference type="GO" id="GO:0005886">
    <property type="term" value="C:plasma membrane"/>
    <property type="evidence" value="ECO:0007669"/>
    <property type="project" value="TreeGrafter"/>
</dbReference>
<feature type="compositionally biased region" description="Polar residues" evidence="5">
    <location>
        <begin position="416"/>
        <end position="425"/>
    </location>
</feature>
<feature type="domain" description="HAMP" evidence="8">
    <location>
        <begin position="97"/>
        <end position="149"/>
    </location>
</feature>
<comment type="subcellular location">
    <subcellularLocation>
        <location evidence="1">Membrane</location>
    </subcellularLocation>
</comment>
<evidence type="ECO:0000256" key="1">
    <source>
        <dbReference type="ARBA" id="ARBA00004370"/>
    </source>
</evidence>
<dbReference type="InterPro" id="IPR003660">
    <property type="entry name" value="HAMP_dom"/>
</dbReference>
<dbReference type="Proteomes" id="UP000198781">
    <property type="component" value="Unassembled WGS sequence"/>
</dbReference>
<dbReference type="PANTHER" id="PTHR43531:SF14">
    <property type="entry name" value="METHYL-ACCEPTING CHEMOTAXIS PROTEIN I-RELATED"/>
    <property type="match status" value="1"/>
</dbReference>
<keyword evidence="2" id="KW-0488">Methylation</keyword>
<dbReference type="OrthoDB" id="9763018at2"/>
<dbReference type="RefSeq" id="WP_092741362.1">
    <property type="nucleotide sequence ID" value="NZ_FMZC01000003.1"/>
</dbReference>
<keyword evidence="10" id="KW-1185">Reference proteome</keyword>
<dbReference type="CDD" id="cd11386">
    <property type="entry name" value="MCP_signal"/>
    <property type="match status" value="1"/>
</dbReference>